<evidence type="ECO:0000313" key="2">
    <source>
        <dbReference type="EMBL" id="ORZ33257.1"/>
    </source>
</evidence>
<proteinExistence type="predicted"/>
<dbReference type="Proteomes" id="UP000193411">
    <property type="component" value="Unassembled WGS sequence"/>
</dbReference>
<name>A0A1Y2HF94_9FUNG</name>
<organism evidence="2 3">
    <name type="scientific">Catenaria anguillulae PL171</name>
    <dbReference type="NCBI Taxonomy" id="765915"/>
    <lineage>
        <taxon>Eukaryota</taxon>
        <taxon>Fungi</taxon>
        <taxon>Fungi incertae sedis</taxon>
        <taxon>Blastocladiomycota</taxon>
        <taxon>Blastocladiomycetes</taxon>
        <taxon>Blastocladiales</taxon>
        <taxon>Catenariaceae</taxon>
        <taxon>Catenaria</taxon>
    </lineage>
</organism>
<feature type="region of interest" description="Disordered" evidence="1">
    <location>
        <begin position="91"/>
        <end position="120"/>
    </location>
</feature>
<feature type="region of interest" description="Disordered" evidence="1">
    <location>
        <begin position="181"/>
        <end position="203"/>
    </location>
</feature>
<comment type="caution">
    <text evidence="2">The sequence shown here is derived from an EMBL/GenBank/DDBJ whole genome shotgun (WGS) entry which is preliminary data.</text>
</comment>
<dbReference type="EMBL" id="MCFL01000037">
    <property type="protein sequence ID" value="ORZ33257.1"/>
    <property type="molecule type" value="Genomic_DNA"/>
</dbReference>
<protein>
    <submittedName>
        <fullName evidence="2">Uncharacterized protein</fullName>
    </submittedName>
</protein>
<evidence type="ECO:0000256" key="1">
    <source>
        <dbReference type="SAM" id="MobiDB-lite"/>
    </source>
</evidence>
<sequence length="203" mass="23221">MIPPSSAASMSSASNPSTAIALNHPAMTDQHVSFPSNQQQQMTAIYQNQHPPSSHSSSQLEPVAFSASFAHSMDPTTATRICLLRKLRPVPNGGAPVQPRRRRRLPHQVPRRRRHRQRRRPKFRATTLHFLHRIIQCPVLPCLVLFMLHLPRTPRSSRKPTWPPLLRSRLRRNLPMALGRPRARNVLASRHLDRESMKKPNAR</sequence>
<evidence type="ECO:0000313" key="3">
    <source>
        <dbReference type="Proteomes" id="UP000193411"/>
    </source>
</evidence>
<keyword evidence="3" id="KW-1185">Reference proteome</keyword>
<feature type="compositionally biased region" description="Basic and acidic residues" evidence="1">
    <location>
        <begin position="190"/>
        <end position="203"/>
    </location>
</feature>
<feature type="compositionally biased region" description="Basic residues" evidence="1">
    <location>
        <begin position="99"/>
        <end position="120"/>
    </location>
</feature>
<dbReference type="AlphaFoldDB" id="A0A1Y2HF94"/>
<accession>A0A1Y2HF94</accession>
<reference evidence="2 3" key="1">
    <citation type="submission" date="2016-07" db="EMBL/GenBank/DDBJ databases">
        <title>Pervasive Adenine N6-methylation of Active Genes in Fungi.</title>
        <authorList>
            <consortium name="DOE Joint Genome Institute"/>
            <person name="Mondo S.J."/>
            <person name="Dannebaum R.O."/>
            <person name="Kuo R.C."/>
            <person name="Labutti K."/>
            <person name="Haridas S."/>
            <person name="Kuo A."/>
            <person name="Salamov A."/>
            <person name="Ahrendt S.R."/>
            <person name="Lipzen A."/>
            <person name="Sullivan W."/>
            <person name="Andreopoulos W.B."/>
            <person name="Clum A."/>
            <person name="Lindquist E."/>
            <person name="Daum C."/>
            <person name="Ramamoorthy G.K."/>
            <person name="Gryganskyi A."/>
            <person name="Culley D."/>
            <person name="Magnuson J.K."/>
            <person name="James T.Y."/>
            <person name="O'Malley M.A."/>
            <person name="Stajich J.E."/>
            <person name="Spatafora J.W."/>
            <person name="Visel A."/>
            <person name="Grigoriev I.V."/>
        </authorList>
    </citation>
    <scope>NUCLEOTIDE SEQUENCE [LARGE SCALE GENOMIC DNA]</scope>
    <source>
        <strain evidence="2 3">PL171</strain>
    </source>
</reference>
<gene>
    <name evidence="2" type="ORF">BCR44DRAFT_1205828</name>
</gene>